<dbReference type="EMBL" id="JAAALK010000081">
    <property type="protein sequence ID" value="KAG8090320.1"/>
    <property type="molecule type" value="Genomic_DNA"/>
</dbReference>
<dbReference type="AlphaFoldDB" id="A0A8J5WHL1"/>
<keyword evidence="2" id="KW-0433">Leucine-rich repeat</keyword>
<keyword evidence="6" id="KW-0732">Signal</keyword>
<feature type="chain" id="PRO_5035315011" description="Disease resistance N-terminal domain-containing protein" evidence="6">
    <location>
        <begin position="30"/>
        <end position="280"/>
    </location>
</feature>
<keyword evidence="9" id="KW-1185">Reference proteome</keyword>
<evidence type="ECO:0000313" key="9">
    <source>
        <dbReference type="Proteomes" id="UP000729402"/>
    </source>
</evidence>
<feature type="domain" description="Disease resistance N-terminal" evidence="7">
    <location>
        <begin position="57"/>
        <end position="142"/>
    </location>
</feature>
<comment type="similarity">
    <text evidence="1">Belongs to the disease resistance NB-LRR family.</text>
</comment>
<reference evidence="8" key="2">
    <citation type="submission" date="2021-02" db="EMBL/GenBank/DDBJ databases">
        <authorList>
            <person name="Kimball J.A."/>
            <person name="Haas M.W."/>
            <person name="Macchietto M."/>
            <person name="Kono T."/>
            <person name="Duquette J."/>
            <person name="Shao M."/>
        </authorList>
    </citation>
    <scope>NUCLEOTIDE SEQUENCE</scope>
    <source>
        <tissue evidence="8">Fresh leaf tissue</tissue>
    </source>
</reference>
<dbReference type="OrthoDB" id="695968at2759"/>
<keyword evidence="5" id="KW-0611">Plant defense</keyword>
<gene>
    <name evidence="8" type="ORF">GUJ93_ZPchr0011g28560</name>
</gene>
<dbReference type="InterPro" id="IPR041118">
    <property type="entry name" value="Rx_N"/>
</dbReference>
<evidence type="ECO:0000256" key="6">
    <source>
        <dbReference type="SAM" id="SignalP"/>
    </source>
</evidence>
<evidence type="ECO:0000256" key="2">
    <source>
        <dbReference type="ARBA" id="ARBA00022614"/>
    </source>
</evidence>
<dbReference type="PANTHER" id="PTHR19338">
    <property type="entry name" value="TRANSLOCASE OF INNER MITOCHONDRIAL MEMBRANE 13 HOMOLOG"/>
    <property type="match status" value="1"/>
</dbReference>
<evidence type="ECO:0000256" key="5">
    <source>
        <dbReference type="ARBA" id="ARBA00022821"/>
    </source>
</evidence>
<comment type="caution">
    <text evidence="8">The sequence shown here is derived from an EMBL/GenBank/DDBJ whole genome shotgun (WGS) entry which is preliminary data.</text>
</comment>
<name>A0A8J5WHL1_ZIZPA</name>
<evidence type="ECO:0000313" key="8">
    <source>
        <dbReference type="EMBL" id="KAG8090320.1"/>
    </source>
</evidence>
<dbReference type="Proteomes" id="UP000729402">
    <property type="component" value="Unassembled WGS sequence"/>
</dbReference>
<reference evidence="8" key="1">
    <citation type="journal article" date="2021" name="bioRxiv">
        <title>Whole Genome Assembly and Annotation of Northern Wild Rice, Zizania palustris L., Supports a Whole Genome Duplication in the Zizania Genus.</title>
        <authorList>
            <person name="Haas M."/>
            <person name="Kono T."/>
            <person name="Macchietto M."/>
            <person name="Millas R."/>
            <person name="McGilp L."/>
            <person name="Shao M."/>
            <person name="Duquette J."/>
            <person name="Hirsch C.N."/>
            <person name="Kimball J."/>
        </authorList>
    </citation>
    <scope>NUCLEOTIDE SEQUENCE</scope>
    <source>
        <tissue evidence="8">Fresh leaf tissue</tissue>
    </source>
</reference>
<accession>A0A8J5WHL1</accession>
<dbReference type="Pfam" id="PF18052">
    <property type="entry name" value="Rx_N"/>
    <property type="match status" value="1"/>
</dbReference>
<evidence type="ECO:0000256" key="1">
    <source>
        <dbReference type="ARBA" id="ARBA00008894"/>
    </source>
</evidence>
<dbReference type="GO" id="GO:0000166">
    <property type="term" value="F:nucleotide binding"/>
    <property type="evidence" value="ECO:0007669"/>
    <property type="project" value="UniProtKB-KW"/>
</dbReference>
<evidence type="ECO:0000259" key="7">
    <source>
        <dbReference type="Pfam" id="PF18052"/>
    </source>
</evidence>
<dbReference type="PROSITE" id="PS51257">
    <property type="entry name" value="PROKAR_LIPOPROTEIN"/>
    <property type="match status" value="1"/>
</dbReference>
<proteinExistence type="inferred from homology"/>
<evidence type="ECO:0000256" key="4">
    <source>
        <dbReference type="ARBA" id="ARBA00022741"/>
    </source>
</evidence>
<keyword evidence="4" id="KW-0547">Nucleotide-binding</keyword>
<protein>
    <recommendedName>
        <fullName evidence="7">Disease resistance N-terminal domain-containing protein</fullName>
    </recommendedName>
</protein>
<feature type="signal peptide" evidence="6">
    <location>
        <begin position="1"/>
        <end position="29"/>
    </location>
</feature>
<dbReference type="GO" id="GO:0006952">
    <property type="term" value="P:defense response"/>
    <property type="evidence" value="ECO:0007669"/>
    <property type="project" value="UniProtKB-KW"/>
</dbReference>
<keyword evidence="3" id="KW-0677">Repeat</keyword>
<dbReference type="PANTHER" id="PTHR19338:SF48">
    <property type="entry name" value="OS12G0166600 PROTEIN"/>
    <property type="match status" value="1"/>
</dbReference>
<organism evidence="8 9">
    <name type="scientific">Zizania palustris</name>
    <name type="common">Northern wild rice</name>
    <dbReference type="NCBI Taxonomy" id="103762"/>
    <lineage>
        <taxon>Eukaryota</taxon>
        <taxon>Viridiplantae</taxon>
        <taxon>Streptophyta</taxon>
        <taxon>Embryophyta</taxon>
        <taxon>Tracheophyta</taxon>
        <taxon>Spermatophyta</taxon>
        <taxon>Magnoliopsida</taxon>
        <taxon>Liliopsida</taxon>
        <taxon>Poales</taxon>
        <taxon>Poaceae</taxon>
        <taxon>BOP clade</taxon>
        <taxon>Oryzoideae</taxon>
        <taxon>Oryzeae</taxon>
        <taxon>Zizaniinae</taxon>
        <taxon>Zizania</taxon>
    </lineage>
</organism>
<sequence length="280" mass="31757">MPSARNLRILSQSRVFLLFFCFCSNLTTACKSWHLERRCDLCSAFGGAMEMLMNLPGRLEGLLSSHGSILPKGAEHEIPLIQRDLQEIISILHGRREPQLEGHGHAMRVGCWITEVRELAYDLEDCIDLYEHAAAAGSNTIPRRRNITRRRWSATRSKRIPWISDKLKQRLWMANKIREFSLRTQEALQRHKMCDNLGGITITTAIVDDAPSSSSGSGYHPAPCTEFGHVGIDAAMNKMEEWLTDGEEKRKPDMRRLLIGMLSQIRGASNVLRICYTPLN</sequence>
<evidence type="ECO:0000256" key="3">
    <source>
        <dbReference type="ARBA" id="ARBA00022737"/>
    </source>
</evidence>